<organism evidence="1 2">
    <name type="scientific">Lichtheimia corymbifera JMRC:FSU:9682</name>
    <dbReference type="NCBI Taxonomy" id="1263082"/>
    <lineage>
        <taxon>Eukaryota</taxon>
        <taxon>Fungi</taxon>
        <taxon>Fungi incertae sedis</taxon>
        <taxon>Mucoromycota</taxon>
        <taxon>Mucoromycotina</taxon>
        <taxon>Mucoromycetes</taxon>
        <taxon>Mucorales</taxon>
        <taxon>Lichtheimiaceae</taxon>
        <taxon>Lichtheimia</taxon>
    </lineage>
</organism>
<reference evidence="1" key="1">
    <citation type="submission" date="2013-08" db="EMBL/GenBank/DDBJ databases">
        <title>Gene expansion shapes genome architecture in the human pathogen Lichtheimia corymbifera: an evolutionary genomics analysis in the ancient terrestrial Mucorales (Mucoromycotina).</title>
        <authorList>
            <person name="Schwartze V.U."/>
            <person name="Winter S."/>
            <person name="Shelest E."/>
            <person name="Marcet-Houben M."/>
            <person name="Horn F."/>
            <person name="Wehner S."/>
            <person name="Hoffmann K."/>
            <person name="Riege K."/>
            <person name="Sammeth M."/>
            <person name="Nowrousian M."/>
            <person name="Valiante V."/>
            <person name="Linde J."/>
            <person name="Jacobsen I.D."/>
            <person name="Marz M."/>
            <person name="Brakhage A.A."/>
            <person name="Gabaldon T."/>
            <person name="Bocker S."/>
            <person name="Voigt K."/>
        </authorList>
    </citation>
    <scope>NUCLEOTIDE SEQUENCE [LARGE SCALE GENOMIC DNA]</scope>
    <source>
        <strain evidence="1">FSU 9682</strain>
    </source>
</reference>
<name>A0A068SJ77_9FUNG</name>
<sequence>MSTQATYLVSDEEMVRCYCNYRGCRLGPGGFTLQRPRTERLHRYNDVERDEYNRVPEREGPVLDIYPARGGNMATNHAVQSFDDGMVPVHWMDEIEDDTLRDFYDADDVEGVDDENTYYGPNEELPFDVVYDGECGDSGQGDDPIEGDDIEDDHDSTFKVLYVFLVLFCERYLSRDGATVLLKALNLILSWFVYGNLEESILPVSLVTLRKYAGIEDLLQDVKSLSRLLADLNSIGLMDVVLLRNGETALADEAR</sequence>
<dbReference type="VEuPathDB" id="FungiDB:LCOR_12361.1"/>
<proteinExistence type="predicted"/>
<dbReference type="Proteomes" id="UP000027586">
    <property type="component" value="Unassembled WGS sequence"/>
</dbReference>
<comment type="caution">
    <text evidence="1">The sequence shown here is derived from an EMBL/GenBank/DDBJ whole genome shotgun (WGS) entry which is preliminary data.</text>
</comment>
<evidence type="ECO:0000313" key="1">
    <source>
        <dbReference type="EMBL" id="CDH61586.1"/>
    </source>
</evidence>
<accession>A0A068SJ77</accession>
<dbReference type="EMBL" id="CBTN010000207">
    <property type="protein sequence ID" value="CDH61586.1"/>
    <property type="molecule type" value="Genomic_DNA"/>
</dbReference>
<dbReference type="AlphaFoldDB" id="A0A068SJ77"/>
<evidence type="ECO:0000313" key="2">
    <source>
        <dbReference type="Proteomes" id="UP000027586"/>
    </source>
</evidence>
<protein>
    <submittedName>
        <fullName evidence="1">Uncharacterized protein</fullName>
    </submittedName>
</protein>
<keyword evidence="2" id="KW-1185">Reference proteome</keyword>
<gene>
    <name evidence="1" type="ORF">LCOR_12361.1</name>
</gene>